<dbReference type="InterPro" id="IPR002933">
    <property type="entry name" value="Peptidase_M20"/>
</dbReference>
<accession>A0A7G9B3C6</accession>
<evidence type="ECO:0000256" key="1">
    <source>
        <dbReference type="PIRSR" id="PIRSR005962-1"/>
    </source>
</evidence>
<protein>
    <submittedName>
        <fullName evidence="2">Amidohydrolase</fullName>
    </submittedName>
</protein>
<dbReference type="EMBL" id="CP060490">
    <property type="protein sequence ID" value="QNL44057.1"/>
    <property type="molecule type" value="Genomic_DNA"/>
</dbReference>
<evidence type="ECO:0000313" key="2">
    <source>
        <dbReference type="EMBL" id="QNL44057.1"/>
    </source>
</evidence>
<dbReference type="GO" id="GO:0046872">
    <property type="term" value="F:metal ion binding"/>
    <property type="evidence" value="ECO:0007669"/>
    <property type="project" value="UniProtKB-KW"/>
</dbReference>
<dbReference type="NCBIfam" id="TIGR01891">
    <property type="entry name" value="amidohydrolases"/>
    <property type="match status" value="1"/>
</dbReference>
<dbReference type="AlphaFoldDB" id="A0A7G9B3C6"/>
<dbReference type="KEGG" id="ohi:H8790_11485"/>
<feature type="binding site" evidence="1">
    <location>
        <position position="149"/>
    </location>
    <ligand>
        <name>Mn(2+)</name>
        <dbReference type="ChEBI" id="CHEBI:29035"/>
        <label>2</label>
    </ligand>
</feature>
<dbReference type="Pfam" id="PF01546">
    <property type="entry name" value="Peptidase_M20"/>
    <property type="match status" value="1"/>
</dbReference>
<keyword evidence="1" id="KW-0464">Manganese</keyword>
<dbReference type="PANTHER" id="PTHR11014:SF169">
    <property type="entry name" value="CLAN MH, FAMILY M20, PEPTIDASE T-LIKE METALLOPEPTIDASE"/>
    <property type="match status" value="1"/>
</dbReference>
<feature type="binding site" evidence="1">
    <location>
        <position position="88"/>
    </location>
    <ligand>
        <name>Mn(2+)</name>
        <dbReference type="ChEBI" id="CHEBI:29035"/>
        <label>2</label>
    </ligand>
</feature>
<dbReference type="InterPro" id="IPR017439">
    <property type="entry name" value="Amidohydrolase"/>
</dbReference>
<dbReference type="PANTHER" id="PTHR11014">
    <property type="entry name" value="PEPTIDASE M20 FAMILY MEMBER"/>
    <property type="match status" value="1"/>
</dbReference>
<dbReference type="Proteomes" id="UP000515960">
    <property type="component" value="Chromosome"/>
</dbReference>
<keyword evidence="2" id="KW-0378">Hydrolase</keyword>
<dbReference type="GO" id="GO:0016787">
    <property type="term" value="F:hydrolase activity"/>
    <property type="evidence" value="ECO:0007669"/>
    <property type="project" value="UniProtKB-KW"/>
</dbReference>
<feature type="binding site" evidence="1">
    <location>
        <position position="338"/>
    </location>
    <ligand>
        <name>Mn(2+)</name>
        <dbReference type="ChEBI" id="CHEBI:29035"/>
        <label>2</label>
    </ligand>
</feature>
<keyword evidence="3" id="KW-1185">Reference proteome</keyword>
<dbReference type="SUPFAM" id="SSF53187">
    <property type="entry name" value="Zn-dependent exopeptidases"/>
    <property type="match status" value="1"/>
</dbReference>
<dbReference type="Gene3D" id="3.40.630.10">
    <property type="entry name" value="Zn peptidases"/>
    <property type="match status" value="1"/>
</dbReference>
<evidence type="ECO:0000313" key="3">
    <source>
        <dbReference type="Proteomes" id="UP000515960"/>
    </source>
</evidence>
<dbReference type="InterPro" id="IPR036264">
    <property type="entry name" value="Bact_exopeptidase_dim_dom"/>
</dbReference>
<organism evidence="2 3">
    <name type="scientific">Oscillibacter hominis</name>
    <dbReference type="NCBI Taxonomy" id="2763056"/>
    <lineage>
        <taxon>Bacteria</taxon>
        <taxon>Bacillati</taxon>
        <taxon>Bacillota</taxon>
        <taxon>Clostridia</taxon>
        <taxon>Eubacteriales</taxon>
        <taxon>Oscillospiraceae</taxon>
        <taxon>Oscillibacter</taxon>
    </lineage>
</organism>
<comment type="cofactor">
    <cofactor evidence="1">
        <name>Mn(2+)</name>
        <dbReference type="ChEBI" id="CHEBI:29035"/>
    </cofactor>
    <text evidence="1">The Mn(2+) ion enhances activity.</text>
</comment>
<dbReference type="PIRSF" id="PIRSF005962">
    <property type="entry name" value="Pept_M20D_amidohydro"/>
    <property type="match status" value="1"/>
</dbReference>
<reference evidence="2 3" key="1">
    <citation type="submission" date="2020-08" db="EMBL/GenBank/DDBJ databases">
        <authorList>
            <person name="Liu C."/>
            <person name="Sun Q."/>
        </authorList>
    </citation>
    <scope>NUCLEOTIDE SEQUENCE [LARGE SCALE GENOMIC DNA]</scope>
    <source>
        <strain evidence="2 3">NSJ-62</strain>
    </source>
</reference>
<dbReference type="Gene3D" id="3.30.70.360">
    <property type="match status" value="1"/>
</dbReference>
<keyword evidence="1" id="KW-0479">Metal-binding</keyword>
<dbReference type="SUPFAM" id="SSF55031">
    <property type="entry name" value="Bacterial exopeptidase dimerisation domain"/>
    <property type="match status" value="1"/>
</dbReference>
<proteinExistence type="predicted"/>
<feature type="binding site" evidence="1">
    <location>
        <position position="123"/>
    </location>
    <ligand>
        <name>Mn(2+)</name>
        <dbReference type="ChEBI" id="CHEBI:29035"/>
        <label>2</label>
    </ligand>
</feature>
<sequence>MSLADDRRALHRIPELDCDLPETMAYLEKALSGLRCALSSPCKSALCAYFDFGAPRAIAFRSDADALPITERSGVPFASVHPGRMHACGHDGHMAILLELGRRLNGWRKLERNVLLVFQPAEETTGGARKICESGIFERCGVEAVFGLHLWPGLPAGTVASRRLEMMSRSCELTAEFTGRSAHIARAEEGIDALDAAVLFYRRVRELVDSLPPQVYRLCRFGRMESGTVRNALSGHARLEGSLRAFQDEVFFDLLEGIRAIGRDVQAETGCGVAVTNSDGYPAVINPPELYDYIRVDCGIEFEELPRPVMITEDFSWYQKHLPGLFFFLGTGPSPALHADDFNFDEAVLSRGADLFESIARRYGGRSVCWNE</sequence>
<name>A0A7G9B3C6_9FIRM</name>
<gene>
    <name evidence="2" type="ORF">H8790_11485</name>
</gene>
<dbReference type="RefSeq" id="WP_187332648.1">
    <property type="nucleotide sequence ID" value="NZ_CP060490.1"/>
</dbReference>
<feature type="binding site" evidence="1">
    <location>
        <position position="90"/>
    </location>
    <ligand>
        <name>Mn(2+)</name>
        <dbReference type="ChEBI" id="CHEBI:29035"/>
        <label>2</label>
    </ligand>
</feature>